<dbReference type="EMBL" id="RJVU01073134">
    <property type="protein sequence ID" value="ROI26633.1"/>
    <property type="molecule type" value="Genomic_DNA"/>
</dbReference>
<organism evidence="2 3">
    <name type="scientific">Anabarilius grahami</name>
    <name type="common">Kanglang fish</name>
    <name type="synonym">Barilius grahami</name>
    <dbReference type="NCBI Taxonomy" id="495550"/>
    <lineage>
        <taxon>Eukaryota</taxon>
        <taxon>Metazoa</taxon>
        <taxon>Chordata</taxon>
        <taxon>Craniata</taxon>
        <taxon>Vertebrata</taxon>
        <taxon>Euteleostomi</taxon>
        <taxon>Actinopterygii</taxon>
        <taxon>Neopterygii</taxon>
        <taxon>Teleostei</taxon>
        <taxon>Ostariophysi</taxon>
        <taxon>Cypriniformes</taxon>
        <taxon>Xenocyprididae</taxon>
        <taxon>Xenocypridinae</taxon>
        <taxon>Xenocypridinae incertae sedis</taxon>
        <taxon>Anabarilius</taxon>
    </lineage>
</organism>
<name>A0A3N0XH99_ANAGA</name>
<evidence type="ECO:0000256" key="1">
    <source>
        <dbReference type="SAM" id="MobiDB-lite"/>
    </source>
</evidence>
<reference evidence="2 3" key="1">
    <citation type="submission" date="2018-10" db="EMBL/GenBank/DDBJ databases">
        <title>Genome assembly for a Yunnan-Guizhou Plateau 3E fish, Anabarilius grahami (Regan), and its evolutionary and genetic applications.</title>
        <authorList>
            <person name="Jiang W."/>
        </authorList>
    </citation>
    <scope>NUCLEOTIDE SEQUENCE [LARGE SCALE GENOMIC DNA]</scope>
    <source>
        <strain evidence="2">AG-KIZ</strain>
        <tissue evidence="2">Muscle</tissue>
    </source>
</reference>
<feature type="region of interest" description="Disordered" evidence="1">
    <location>
        <begin position="27"/>
        <end position="54"/>
    </location>
</feature>
<sequence length="54" mass="6090">MYTCTSQNTLSMTTVNKSQELLVYCDHDNNADSTEHTDQTHPDQTEAEHQSADC</sequence>
<dbReference type="Proteomes" id="UP000281406">
    <property type="component" value="Unassembled WGS sequence"/>
</dbReference>
<gene>
    <name evidence="2" type="ORF">DPX16_21576</name>
</gene>
<dbReference type="OrthoDB" id="9043395at2759"/>
<keyword evidence="3" id="KW-1185">Reference proteome</keyword>
<dbReference type="AlphaFoldDB" id="A0A3N0XH99"/>
<evidence type="ECO:0000313" key="2">
    <source>
        <dbReference type="EMBL" id="ROI26633.1"/>
    </source>
</evidence>
<protein>
    <submittedName>
        <fullName evidence="2">Uncharacterized protein</fullName>
    </submittedName>
</protein>
<evidence type="ECO:0000313" key="3">
    <source>
        <dbReference type="Proteomes" id="UP000281406"/>
    </source>
</evidence>
<proteinExistence type="predicted"/>
<comment type="caution">
    <text evidence="2">The sequence shown here is derived from an EMBL/GenBank/DDBJ whole genome shotgun (WGS) entry which is preliminary data.</text>
</comment>
<accession>A0A3N0XH99</accession>